<evidence type="ECO:0000313" key="3">
    <source>
        <dbReference type="Proteomes" id="UP000789508"/>
    </source>
</evidence>
<dbReference type="OrthoDB" id="2372305at2759"/>
<keyword evidence="1" id="KW-0175">Coiled coil</keyword>
<gene>
    <name evidence="2" type="ORF">ALEPTO_LOCUS4548</name>
</gene>
<comment type="caution">
    <text evidence="2">The sequence shown here is derived from an EMBL/GenBank/DDBJ whole genome shotgun (WGS) entry which is preliminary data.</text>
</comment>
<organism evidence="2 3">
    <name type="scientific">Ambispora leptoticha</name>
    <dbReference type="NCBI Taxonomy" id="144679"/>
    <lineage>
        <taxon>Eukaryota</taxon>
        <taxon>Fungi</taxon>
        <taxon>Fungi incertae sedis</taxon>
        <taxon>Mucoromycota</taxon>
        <taxon>Glomeromycotina</taxon>
        <taxon>Glomeromycetes</taxon>
        <taxon>Archaeosporales</taxon>
        <taxon>Ambisporaceae</taxon>
        <taxon>Ambispora</taxon>
    </lineage>
</organism>
<reference evidence="2" key="1">
    <citation type="submission" date="2021-06" db="EMBL/GenBank/DDBJ databases">
        <authorList>
            <person name="Kallberg Y."/>
            <person name="Tangrot J."/>
            <person name="Rosling A."/>
        </authorList>
    </citation>
    <scope>NUCLEOTIDE SEQUENCE</scope>
    <source>
        <strain evidence="2">FL130A</strain>
    </source>
</reference>
<name>A0A9N9A7L0_9GLOM</name>
<evidence type="ECO:0000256" key="1">
    <source>
        <dbReference type="SAM" id="Coils"/>
    </source>
</evidence>
<evidence type="ECO:0000313" key="2">
    <source>
        <dbReference type="EMBL" id="CAG8522658.1"/>
    </source>
</evidence>
<dbReference type="AlphaFoldDB" id="A0A9N9A7L0"/>
<sequence>MTDPNLEKISKELAEHFNITINRSESFREIKNNLENADNQMEEIRESLHFVRQDVDKRSEVASKELFDAANQLEHLFSKIDSLETFVNIVKKSVNDVTDRVDETESLLTNPINRVWDTIKMNTTKSIDTVDLNLPRMKPLQIYNTKDYFPTNIDEVVEREGTAQQ</sequence>
<keyword evidence="3" id="KW-1185">Reference proteome</keyword>
<protein>
    <submittedName>
        <fullName evidence="2">2017_t:CDS:1</fullName>
    </submittedName>
</protein>
<dbReference type="Proteomes" id="UP000789508">
    <property type="component" value="Unassembled WGS sequence"/>
</dbReference>
<feature type="coiled-coil region" evidence="1">
    <location>
        <begin position="27"/>
        <end position="54"/>
    </location>
</feature>
<proteinExistence type="predicted"/>
<dbReference type="EMBL" id="CAJVPS010001058">
    <property type="protein sequence ID" value="CAG8522658.1"/>
    <property type="molecule type" value="Genomic_DNA"/>
</dbReference>
<accession>A0A9N9A7L0</accession>